<keyword evidence="4" id="KW-1185">Reference proteome</keyword>
<dbReference type="InterPro" id="IPR050640">
    <property type="entry name" value="Bact_2-comp_sensor_kinase"/>
</dbReference>
<dbReference type="AlphaFoldDB" id="A0A6A7MW80"/>
<feature type="transmembrane region" description="Helical" evidence="1">
    <location>
        <begin position="24"/>
        <end position="43"/>
    </location>
</feature>
<dbReference type="SUPFAM" id="SSF55874">
    <property type="entry name" value="ATPase domain of HSP90 chaperone/DNA topoisomerase II/histidine kinase"/>
    <property type="match status" value="1"/>
</dbReference>
<evidence type="ECO:0000256" key="1">
    <source>
        <dbReference type="SAM" id="Phobius"/>
    </source>
</evidence>
<keyword evidence="1" id="KW-1133">Transmembrane helix</keyword>
<dbReference type="Gene3D" id="3.30.565.10">
    <property type="entry name" value="Histidine kinase-like ATPase, C-terminal domain"/>
    <property type="match status" value="1"/>
</dbReference>
<accession>A0A6A7MW80</accession>
<sequence>MIAAAGNSYQALMQVASSTGRQRALSAVLAAGFVLTCLALRAYTLLALFGAMLLPVGASAASLLALLEAVARLRDWRFVWPALLAMVGLSSWLAGLLYHGGLATVGVITHNDLLVQLAVAALALLLLAPRLWVAQQQSRALLVAQLKQAALSADLKALQAQIEPHFLYNTLANTRYLARHDPERAVEMLDHLIGYLHTALPDLRSPMSNMARECELAGHYLALMGIRFGDRLQFEIDCPPELGTFALPPLMLMPLVENAVQHGVEPHPGNVTVRMQVRSREGALVVAVRDNGAGPAKSVLGSGVGLRNLRERLAALHGGAAAFRLQVAADGWTEAEITLPLETA</sequence>
<dbReference type="InterPro" id="IPR010559">
    <property type="entry name" value="Sig_transdc_His_kin_internal"/>
</dbReference>
<dbReference type="InterPro" id="IPR003594">
    <property type="entry name" value="HATPase_dom"/>
</dbReference>
<evidence type="ECO:0000313" key="3">
    <source>
        <dbReference type="EMBL" id="MQA36869.1"/>
    </source>
</evidence>
<evidence type="ECO:0000313" key="4">
    <source>
        <dbReference type="Proteomes" id="UP000440498"/>
    </source>
</evidence>
<evidence type="ECO:0000259" key="2">
    <source>
        <dbReference type="SMART" id="SM00387"/>
    </source>
</evidence>
<dbReference type="GO" id="GO:0016020">
    <property type="term" value="C:membrane"/>
    <property type="evidence" value="ECO:0007669"/>
    <property type="project" value="InterPro"/>
</dbReference>
<dbReference type="RefSeq" id="WP_152836228.1">
    <property type="nucleotide sequence ID" value="NZ_WHUG01000001.1"/>
</dbReference>
<dbReference type="Proteomes" id="UP000440498">
    <property type="component" value="Unassembled WGS sequence"/>
</dbReference>
<gene>
    <name evidence="3" type="ORF">GEV02_01795</name>
</gene>
<dbReference type="InterPro" id="IPR036890">
    <property type="entry name" value="HATPase_C_sf"/>
</dbReference>
<dbReference type="Pfam" id="PF06580">
    <property type="entry name" value="His_kinase"/>
    <property type="match status" value="1"/>
</dbReference>
<reference evidence="3 4" key="1">
    <citation type="submission" date="2019-10" db="EMBL/GenBank/DDBJ databases">
        <title>Two novel species isolated from a subtropical stream in China.</title>
        <authorList>
            <person name="Lu H."/>
        </authorList>
    </citation>
    <scope>NUCLEOTIDE SEQUENCE [LARGE SCALE GENOMIC DNA]</scope>
    <source>
        <strain evidence="3 4">FT29W</strain>
    </source>
</reference>
<protein>
    <recommendedName>
        <fullName evidence="2">Histidine kinase/HSP90-like ATPase domain-containing protein</fullName>
    </recommendedName>
</protein>
<keyword evidence="1" id="KW-0472">Membrane</keyword>
<feature type="transmembrane region" description="Helical" evidence="1">
    <location>
        <begin position="113"/>
        <end position="133"/>
    </location>
</feature>
<proteinExistence type="predicted"/>
<dbReference type="PANTHER" id="PTHR34220:SF9">
    <property type="entry name" value="SIGNAL TRANSDUCTION HISTIDINE KINASE INTERNAL REGION DOMAIN-CONTAINING PROTEIN"/>
    <property type="match status" value="1"/>
</dbReference>
<name>A0A6A7MW80_9BURK</name>
<organism evidence="3 4">
    <name type="scientific">Rugamonas aquatica</name>
    <dbReference type="NCBI Taxonomy" id="2743357"/>
    <lineage>
        <taxon>Bacteria</taxon>
        <taxon>Pseudomonadati</taxon>
        <taxon>Pseudomonadota</taxon>
        <taxon>Betaproteobacteria</taxon>
        <taxon>Burkholderiales</taxon>
        <taxon>Oxalobacteraceae</taxon>
        <taxon>Telluria group</taxon>
        <taxon>Rugamonas</taxon>
    </lineage>
</organism>
<feature type="transmembrane region" description="Helical" evidence="1">
    <location>
        <begin position="49"/>
        <end position="71"/>
    </location>
</feature>
<feature type="domain" description="Histidine kinase/HSP90-like ATPase" evidence="2">
    <location>
        <begin position="243"/>
        <end position="343"/>
    </location>
</feature>
<dbReference type="EMBL" id="WHUG01000001">
    <property type="protein sequence ID" value="MQA36869.1"/>
    <property type="molecule type" value="Genomic_DNA"/>
</dbReference>
<feature type="transmembrane region" description="Helical" evidence="1">
    <location>
        <begin position="78"/>
        <end position="101"/>
    </location>
</feature>
<dbReference type="Pfam" id="PF02518">
    <property type="entry name" value="HATPase_c"/>
    <property type="match status" value="1"/>
</dbReference>
<comment type="caution">
    <text evidence="3">The sequence shown here is derived from an EMBL/GenBank/DDBJ whole genome shotgun (WGS) entry which is preliminary data.</text>
</comment>
<dbReference type="GO" id="GO:0000155">
    <property type="term" value="F:phosphorelay sensor kinase activity"/>
    <property type="evidence" value="ECO:0007669"/>
    <property type="project" value="InterPro"/>
</dbReference>
<dbReference type="PANTHER" id="PTHR34220">
    <property type="entry name" value="SENSOR HISTIDINE KINASE YPDA"/>
    <property type="match status" value="1"/>
</dbReference>
<dbReference type="SMART" id="SM00387">
    <property type="entry name" value="HATPase_c"/>
    <property type="match status" value="1"/>
</dbReference>
<keyword evidence="1" id="KW-0812">Transmembrane</keyword>